<gene>
    <name evidence="1" type="ORF">CHREV_247</name>
</gene>
<keyword evidence="2" id="KW-1185">Reference proteome</keyword>
<protein>
    <submittedName>
        <fullName evidence="1">Uncharacterized protein</fullName>
    </submittedName>
</protein>
<evidence type="ECO:0000313" key="2">
    <source>
        <dbReference type="Proteomes" id="UP000792374"/>
    </source>
</evidence>
<organism evidence="1 2">
    <name type="scientific">Choristoneura rosaceana entomopoxvirus 'L'</name>
    <dbReference type="NCBI Taxonomy" id="1293539"/>
    <lineage>
        <taxon>Viruses</taxon>
        <taxon>Varidnaviria</taxon>
        <taxon>Bamfordvirae</taxon>
        <taxon>Nucleocytoviricota</taxon>
        <taxon>Pokkesviricetes</taxon>
        <taxon>Chitovirales</taxon>
        <taxon>Poxviridae</taxon>
        <taxon>Entomopoxvirinae</taxon>
        <taxon>Betaentomopoxvirus</taxon>
        <taxon>Betaentomopoxvirus crosaceana</taxon>
        <taxon>Choristoneura rosaceana entomopoxvirus</taxon>
    </lineage>
</organism>
<dbReference type="EMBL" id="HF679133">
    <property type="protein sequence ID" value="CCU56149.1"/>
    <property type="molecule type" value="Genomic_DNA"/>
</dbReference>
<reference evidence="1" key="1">
    <citation type="journal article" date="2013" name="J. Virol.">
        <title>New Insights into the Evolution of Entomopoxvirinae from the Complete Genome Sequences of Four Entomopoxviruses Infecting Adoxophyes honmai, Choristoneura biennis, Choristoneura rosaceana, and Mythimna separata.</title>
        <authorList>
            <person name="Theze J."/>
            <person name="Takatsuka J."/>
            <person name="Li Z."/>
            <person name="Gallais J."/>
            <person name="Doucet D."/>
            <person name="Arif B."/>
            <person name="Nakai M."/>
            <person name="Herniou E.A."/>
        </authorList>
    </citation>
    <scope>NUCLEOTIDE SEQUENCE</scope>
</reference>
<sequence>MEIIEYTNMIYNKLIERIEELIINIKNEMVDYIDKTFFNIRENIEELVNNKCNKLDKILAKTNKINIINYPDYIIGNNISNISSNIIIYVPKKIDTRYKINNVVYIPYLEITHLSKIIDIYNEYSDEKIKNIYLKNIENIIILSDPLLYISVLKSYLSIDKYTELTYDINNLTL</sequence>
<proteinExistence type="predicted"/>
<dbReference type="Proteomes" id="UP000792374">
    <property type="component" value="Genome"/>
</dbReference>
<name>A0ABM9QKT5_9POXV</name>
<dbReference type="RefSeq" id="YP_008004651.1">
    <property type="nucleotide sequence ID" value="NC_021249.1"/>
</dbReference>
<accession>A0ABM9QKT5</accession>
<evidence type="ECO:0000313" key="1">
    <source>
        <dbReference type="EMBL" id="CCU56149.1"/>
    </source>
</evidence>
<dbReference type="GeneID" id="15613572"/>